<comment type="caution">
    <text evidence="1">The sequence shown here is derived from an EMBL/GenBank/DDBJ whole genome shotgun (WGS) entry which is preliminary data.</text>
</comment>
<dbReference type="AlphaFoldDB" id="A0A8S1XRY8"/>
<protein>
    <submittedName>
        <fullName evidence="1">Uncharacterized protein</fullName>
    </submittedName>
</protein>
<evidence type="ECO:0000313" key="2">
    <source>
        <dbReference type="Proteomes" id="UP000683925"/>
    </source>
</evidence>
<evidence type="ECO:0000313" key="1">
    <source>
        <dbReference type="EMBL" id="CAD8203787.1"/>
    </source>
</evidence>
<gene>
    <name evidence="1" type="ORF">POCTA_138.1.T1310013</name>
</gene>
<accession>A0A8S1XRY8</accession>
<proteinExistence type="predicted"/>
<reference evidence="1" key="1">
    <citation type="submission" date="2021-01" db="EMBL/GenBank/DDBJ databases">
        <authorList>
            <consortium name="Genoscope - CEA"/>
            <person name="William W."/>
        </authorList>
    </citation>
    <scope>NUCLEOTIDE SEQUENCE</scope>
</reference>
<sequence>MINQNKRIYHPFNISEYGSTCQSIHTNFYHQNKFMNVFEILILQHALHNVVETQQFSKKQQATLNLRKKHSNRMIIQLHHKLKYQHNKYIKQRLLE</sequence>
<keyword evidence="2" id="KW-1185">Reference proteome</keyword>
<dbReference type="Proteomes" id="UP000683925">
    <property type="component" value="Unassembled WGS sequence"/>
</dbReference>
<name>A0A8S1XRY8_PAROT</name>
<organism evidence="1 2">
    <name type="scientific">Paramecium octaurelia</name>
    <dbReference type="NCBI Taxonomy" id="43137"/>
    <lineage>
        <taxon>Eukaryota</taxon>
        <taxon>Sar</taxon>
        <taxon>Alveolata</taxon>
        <taxon>Ciliophora</taxon>
        <taxon>Intramacronucleata</taxon>
        <taxon>Oligohymenophorea</taxon>
        <taxon>Peniculida</taxon>
        <taxon>Parameciidae</taxon>
        <taxon>Paramecium</taxon>
    </lineage>
</organism>
<dbReference type="EMBL" id="CAJJDP010000131">
    <property type="protein sequence ID" value="CAD8203787.1"/>
    <property type="molecule type" value="Genomic_DNA"/>
</dbReference>